<evidence type="ECO:0000259" key="2">
    <source>
        <dbReference type="SMART" id="SM00543"/>
    </source>
</evidence>
<name>A0A8K0I0I5_COCNU</name>
<feature type="signal peptide" evidence="1">
    <location>
        <begin position="1"/>
        <end position="19"/>
    </location>
</feature>
<evidence type="ECO:0000313" key="3">
    <source>
        <dbReference type="EMBL" id="KAG1331382.1"/>
    </source>
</evidence>
<dbReference type="SMART" id="SM00543">
    <property type="entry name" value="MIF4G"/>
    <property type="match status" value="1"/>
</dbReference>
<gene>
    <name evidence="3" type="ORF">COCNU_02G013500</name>
</gene>
<dbReference type="PANTHER" id="PTHR12839">
    <property type="entry name" value="NONSENSE-MEDIATED MRNA DECAY PROTEIN 2 UP-FRAMESHIFT SUPPRESSOR 2"/>
    <property type="match status" value="1"/>
</dbReference>
<comment type="caution">
    <text evidence="3">The sequence shown here is derived from an EMBL/GenBank/DDBJ whole genome shotgun (WGS) entry which is preliminary data.</text>
</comment>
<dbReference type="Gene3D" id="1.25.40.180">
    <property type="match status" value="1"/>
</dbReference>
<organism evidence="3 4">
    <name type="scientific">Cocos nucifera</name>
    <name type="common">Coconut palm</name>
    <dbReference type="NCBI Taxonomy" id="13894"/>
    <lineage>
        <taxon>Eukaryota</taxon>
        <taxon>Viridiplantae</taxon>
        <taxon>Streptophyta</taxon>
        <taxon>Embryophyta</taxon>
        <taxon>Tracheophyta</taxon>
        <taxon>Spermatophyta</taxon>
        <taxon>Magnoliopsida</taxon>
        <taxon>Liliopsida</taxon>
        <taxon>Arecaceae</taxon>
        <taxon>Arecoideae</taxon>
        <taxon>Cocoseae</taxon>
        <taxon>Attaleinae</taxon>
        <taxon>Cocos</taxon>
    </lineage>
</organism>
<reference evidence="3" key="2">
    <citation type="submission" date="2019-07" db="EMBL/GenBank/DDBJ databases">
        <authorList>
            <person name="Yang Y."/>
            <person name="Bocs S."/>
            <person name="Baudouin L."/>
        </authorList>
    </citation>
    <scope>NUCLEOTIDE SEQUENCE</scope>
    <source>
        <tissue evidence="3">Spear leaf of Hainan Tall coconut</tissue>
    </source>
</reference>
<feature type="domain" description="MIF4G" evidence="2">
    <location>
        <begin position="205"/>
        <end position="413"/>
    </location>
</feature>
<dbReference type="GO" id="GO:0003723">
    <property type="term" value="F:RNA binding"/>
    <property type="evidence" value="ECO:0007669"/>
    <property type="project" value="InterPro"/>
</dbReference>
<evidence type="ECO:0000313" key="4">
    <source>
        <dbReference type="Proteomes" id="UP000797356"/>
    </source>
</evidence>
<protein>
    <recommendedName>
        <fullName evidence="2">MIF4G domain-containing protein</fullName>
    </recommendedName>
</protein>
<dbReference type="OrthoDB" id="1710986at2759"/>
<dbReference type="AlphaFoldDB" id="A0A8K0I0I5"/>
<dbReference type="GO" id="GO:0000184">
    <property type="term" value="P:nuclear-transcribed mRNA catabolic process, nonsense-mediated decay"/>
    <property type="evidence" value="ECO:0007669"/>
    <property type="project" value="InterPro"/>
</dbReference>
<evidence type="ECO:0000256" key="1">
    <source>
        <dbReference type="SAM" id="SignalP"/>
    </source>
</evidence>
<sequence>MQILGKFFSTVAAVALALSGTPSTADLFLHVVNSGGGSNASSSGDKALLLPPAISFGPSAMKASLREPRFLRNAPDRRWRSFGCGGGVALVFLSILFQSNLCPREEHERERVWGGRRKERREPSLLLIECDATVSFLISVQREMEHPEDECRMVGEHHGKQDDEDSAACLDEYKKSIDAKLALRHINLNPERPDSGFLRTLDSSIKRNTAVIKKLKQINDEQREGLMDELRSVNLSKFVSEAAAAISDAKLRTSDIQAAVQVCSLLHQRYKDFSPCFIQGLLKVFFPGKCGDDLDTDKNMRAIKKRSTLKLLMELYFVGVVDDVCIFVNIIKDLTSLDHLRDRDVTQTNLSLLTSFARQGRYFLGLYQPGQEVHDEFFKGLNVTADQKKFFKKAFHSYYDAVAELIQSEHNPDYTFICYFILYTCFLLVDTTLASFLNLEEIILPNNGSVLVNLAEALDMQPPVMPDDRHTTRVTTSVEVSSSASGKESSLLEPVWDDEDTRAFYESLPDLRAFVPSVLLGEAEPKVNEQHPKIPEQQSVRMKGLNITVYMIPICLLASLQ</sequence>
<dbReference type="GO" id="GO:0035145">
    <property type="term" value="C:exon-exon junction complex"/>
    <property type="evidence" value="ECO:0007669"/>
    <property type="project" value="TreeGrafter"/>
</dbReference>
<accession>A0A8K0I0I5</accession>
<reference evidence="3" key="1">
    <citation type="journal article" date="2017" name="Gigascience">
        <title>The genome draft of coconut (Cocos nucifera).</title>
        <authorList>
            <person name="Xiao Y."/>
            <person name="Xu P."/>
            <person name="Fan H."/>
            <person name="Baudouin L."/>
            <person name="Xia W."/>
            <person name="Bocs S."/>
            <person name="Xu J."/>
            <person name="Li Q."/>
            <person name="Guo A."/>
            <person name="Zhou L."/>
            <person name="Li J."/>
            <person name="Wu Y."/>
            <person name="Ma Z."/>
            <person name="Armero A."/>
            <person name="Issali A.E."/>
            <person name="Liu N."/>
            <person name="Peng M."/>
            <person name="Yang Y."/>
        </authorList>
    </citation>
    <scope>NUCLEOTIDE SEQUENCE</scope>
    <source>
        <tissue evidence="3">Spear leaf of Hainan Tall coconut</tissue>
    </source>
</reference>
<dbReference type="Pfam" id="PF02854">
    <property type="entry name" value="MIF4G"/>
    <property type="match status" value="1"/>
</dbReference>
<keyword evidence="4" id="KW-1185">Reference proteome</keyword>
<dbReference type="GO" id="GO:0005737">
    <property type="term" value="C:cytoplasm"/>
    <property type="evidence" value="ECO:0007669"/>
    <property type="project" value="TreeGrafter"/>
</dbReference>
<dbReference type="InterPro" id="IPR039762">
    <property type="entry name" value="Nmd2/UPF2"/>
</dbReference>
<dbReference type="SUPFAM" id="SSF48371">
    <property type="entry name" value="ARM repeat"/>
    <property type="match status" value="1"/>
</dbReference>
<feature type="chain" id="PRO_5035465484" description="MIF4G domain-containing protein" evidence="1">
    <location>
        <begin position="20"/>
        <end position="561"/>
    </location>
</feature>
<keyword evidence="1" id="KW-0732">Signal</keyword>
<proteinExistence type="predicted"/>
<dbReference type="InterPro" id="IPR003890">
    <property type="entry name" value="MIF4G-like_typ-3"/>
</dbReference>
<dbReference type="EMBL" id="CM017873">
    <property type="protein sequence ID" value="KAG1331382.1"/>
    <property type="molecule type" value="Genomic_DNA"/>
</dbReference>
<dbReference type="InterPro" id="IPR016024">
    <property type="entry name" value="ARM-type_fold"/>
</dbReference>
<dbReference type="Proteomes" id="UP000797356">
    <property type="component" value="Chromosome 2"/>
</dbReference>
<dbReference type="PANTHER" id="PTHR12839:SF7">
    <property type="entry name" value="REGULATOR OF NONSENSE TRANSCRIPTS 2"/>
    <property type="match status" value="1"/>
</dbReference>